<evidence type="ECO:0000259" key="7">
    <source>
        <dbReference type="Pfam" id="PF04545"/>
    </source>
</evidence>
<evidence type="ECO:0000256" key="5">
    <source>
        <dbReference type="ARBA" id="ARBA00023163"/>
    </source>
</evidence>
<proteinExistence type="inferred from homology"/>
<dbReference type="OrthoDB" id="9784272at2"/>
<evidence type="ECO:0000256" key="3">
    <source>
        <dbReference type="ARBA" id="ARBA00023082"/>
    </source>
</evidence>
<evidence type="ECO:0000256" key="4">
    <source>
        <dbReference type="ARBA" id="ARBA00023125"/>
    </source>
</evidence>
<keyword evidence="9" id="KW-1185">Reference proteome</keyword>
<keyword evidence="3" id="KW-0731">Sigma factor</keyword>
<evidence type="ECO:0000259" key="6">
    <source>
        <dbReference type="Pfam" id="PF04542"/>
    </source>
</evidence>
<gene>
    <name evidence="8" type="ORF">FHW37_106186</name>
</gene>
<dbReference type="AlphaFoldDB" id="A0A561QIN2"/>
<evidence type="ECO:0000256" key="2">
    <source>
        <dbReference type="ARBA" id="ARBA00023015"/>
    </source>
</evidence>
<evidence type="ECO:0000256" key="1">
    <source>
        <dbReference type="ARBA" id="ARBA00010641"/>
    </source>
</evidence>
<dbReference type="GO" id="GO:0003677">
    <property type="term" value="F:DNA binding"/>
    <property type="evidence" value="ECO:0007669"/>
    <property type="project" value="UniProtKB-KW"/>
</dbReference>
<dbReference type="InterPro" id="IPR014284">
    <property type="entry name" value="RNA_pol_sigma-70_dom"/>
</dbReference>
<evidence type="ECO:0000313" key="9">
    <source>
        <dbReference type="Proteomes" id="UP000320653"/>
    </source>
</evidence>
<dbReference type="CDD" id="cd06171">
    <property type="entry name" value="Sigma70_r4"/>
    <property type="match status" value="1"/>
</dbReference>
<keyword evidence="5" id="KW-0804">Transcription</keyword>
<dbReference type="InterPro" id="IPR007630">
    <property type="entry name" value="RNA_pol_sigma70_r4"/>
</dbReference>
<reference evidence="8 9" key="1">
    <citation type="submission" date="2019-06" db="EMBL/GenBank/DDBJ databases">
        <title>Sorghum-associated microbial communities from plants grown in Nebraska, USA.</title>
        <authorList>
            <person name="Schachtman D."/>
        </authorList>
    </citation>
    <scope>NUCLEOTIDE SEQUENCE [LARGE SCALE GENOMIC DNA]</scope>
    <source>
        <strain evidence="8 9">1225</strain>
    </source>
</reference>
<feature type="domain" description="RNA polymerase sigma-70 region 4" evidence="7">
    <location>
        <begin position="130"/>
        <end position="178"/>
    </location>
</feature>
<dbReference type="InterPro" id="IPR039425">
    <property type="entry name" value="RNA_pol_sigma-70-like"/>
</dbReference>
<dbReference type="RefSeq" id="WP_145640494.1">
    <property type="nucleotide sequence ID" value="NZ_VIWP01000006.1"/>
</dbReference>
<keyword evidence="4" id="KW-0238">DNA-binding</keyword>
<comment type="caution">
    <text evidence="8">The sequence shown here is derived from an EMBL/GenBank/DDBJ whole genome shotgun (WGS) entry which is preliminary data.</text>
</comment>
<dbReference type="EMBL" id="VIWP01000006">
    <property type="protein sequence ID" value="TWF50224.1"/>
    <property type="molecule type" value="Genomic_DNA"/>
</dbReference>
<dbReference type="InterPro" id="IPR007627">
    <property type="entry name" value="RNA_pol_sigma70_r2"/>
</dbReference>
<accession>A0A561QIN2</accession>
<dbReference type="InterPro" id="IPR036388">
    <property type="entry name" value="WH-like_DNA-bd_sf"/>
</dbReference>
<name>A0A561QIN2_9HYPH</name>
<dbReference type="SUPFAM" id="SSF88946">
    <property type="entry name" value="Sigma2 domain of RNA polymerase sigma factors"/>
    <property type="match status" value="1"/>
</dbReference>
<dbReference type="SUPFAM" id="SSF88659">
    <property type="entry name" value="Sigma3 and sigma4 domains of RNA polymerase sigma factors"/>
    <property type="match status" value="1"/>
</dbReference>
<dbReference type="GO" id="GO:0006352">
    <property type="term" value="P:DNA-templated transcription initiation"/>
    <property type="evidence" value="ECO:0007669"/>
    <property type="project" value="InterPro"/>
</dbReference>
<evidence type="ECO:0000313" key="8">
    <source>
        <dbReference type="EMBL" id="TWF50224.1"/>
    </source>
</evidence>
<keyword evidence="2" id="KW-0805">Transcription regulation</keyword>
<dbReference type="Gene3D" id="1.10.10.10">
    <property type="entry name" value="Winged helix-like DNA-binding domain superfamily/Winged helix DNA-binding domain"/>
    <property type="match status" value="1"/>
</dbReference>
<dbReference type="Pfam" id="PF04542">
    <property type="entry name" value="Sigma70_r2"/>
    <property type="match status" value="1"/>
</dbReference>
<dbReference type="Gene3D" id="1.10.1740.10">
    <property type="match status" value="1"/>
</dbReference>
<dbReference type="NCBIfam" id="TIGR02937">
    <property type="entry name" value="sigma70-ECF"/>
    <property type="match status" value="1"/>
</dbReference>
<organism evidence="8 9">
    <name type="scientific">Neorhizobium alkalisoli</name>
    <dbReference type="NCBI Taxonomy" id="528178"/>
    <lineage>
        <taxon>Bacteria</taxon>
        <taxon>Pseudomonadati</taxon>
        <taxon>Pseudomonadota</taxon>
        <taxon>Alphaproteobacteria</taxon>
        <taxon>Hyphomicrobiales</taxon>
        <taxon>Rhizobiaceae</taxon>
        <taxon>Rhizobium/Agrobacterium group</taxon>
        <taxon>Neorhizobium</taxon>
    </lineage>
</organism>
<protein>
    <submittedName>
        <fullName evidence="8">RNA polymerase sigma-70 factor (ECF subfamily)</fullName>
    </submittedName>
</protein>
<dbReference type="InterPro" id="IPR013325">
    <property type="entry name" value="RNA_pol_sigma_r2"/>
</dbReference>
<dbReference type="GO" id="GO:0016987">
    <property type="term" value="F:sigma factor activity"/>
    <property type="evidence" value="ECO:0007669"/>
    <property type="project" value="UniProtKB-KW"/>
</dbReference>
<dbReference type="Pfam" id="PF04545">
    <property type="entry name" value="Sigma70_r4"/>
    <property type="match status" value="1"/>
</dbReference>
<sequence>MQGDERDHFARLTKAVAETRDQAAFTLLFDHFAPRLKSWLTKRGMKTDEAEELVQEVMTILWHRANLYDPRRSSLSTWLFRIARNRRIDAQRRAKTRTLEGREPLLQLIEVPGVDTLFESEERDARVRQALSQIPDEQMELIRAAFFLGQTHSEIAASTGLPLGTVKSRIRLAFERLRRVLDEPASGE</sequence>
<dbReference type="PANTHER" id="PTHR43133:SF62">
    <property type="entry name" value="RNA POLYMERASE SIGMA FACTOR SIGZ"/>
    <property type="match status" value="1"/>
</dbReference>
<dbReference type="InterPro" id="IPR013324">
    <property type="entry name" value="RNA_pol_sigma_r3/r4-like"/>
</dbReference>
<feature type="domain" description="RNA polymerase sigma-70 region 2" evidence="6">
    <location>
        <begin position="28"/>
        <end position="95"/>
    </location>
</feature>
<dbReference type="PANTHER" id="PTHR43133">
    <property type="entry name" value="RNA POLYMERASE ECF-TYPE SIGMA FACTO"/>
    <property type="match status" value="1"/>
</dbReference>
<comment type="similarity">
    <text evidence="1">Belongs to the sigma-70 factor family. ECF subfamily.</text>
</comment>
<dbReference type="Proteomes" id="UP000320653">
    <property type="component" value="Unassembled WGS sequence"/>
</dbReference>